<protein>
    <submittedName>
        <fullName evidence="1">Uncharacterized protein</fullName>
    </submittedName>
</protein>
<proteinExistence type="predicted"/>
<dbReference type="AlphaFoldDB" id="A0A0K2VV85"/>
<dbReference type="EMBL" id="CCND01000011">
    <property type="protein sequence ID" value="CDX54880.1"/>
    <property type="molecule type" value="Genomic_DNA"/>
</dbReference>
<reference evidence="2" key="1">
    <citation type="submission" date="2014-08" db="EMBL/GenBank/DDBJ databases">
        <authorList>
            <person name="Edwards T."/>
        </authorList>
    </citation>
    <scope>NUCLEOTIDE SEQUENCE [LARGE SCALE GENOMIC DNA]</scope>
</reference>
<evidence type="ECO:0000313" key="1">
    <source>
        <dbReference type="EMBL" id="CDX54880.1"/>
    </source>
</evidence>
<name>A0A0K2VV85_MESPL</name>
<gene>
    <name evidence="1" type="ORF">MPL1032_190315</name>
</gene>
<evidence type="ECO:0000313" key="2">
    <source>
        <dbReference type="Proteomes" id="UP000182888"/>
    </source>
</evidence>
<sequence>MIFTRRFVLPTAKPCRHERKRPCSSAPCKDLSIAGKAQSLFSGAGGQLQEAGGAISGGRSGAIDNAAKTLPICTC</sequence>
<accession>A0A0K2VV85</accession>
<organism evidence="1 2">
    <name type="scientific">Mesorhizobium plurifarium</name>
    <dbReference type="NCBI Taxonomy" id="69974"/>
    <lineage>
        <taxon>Bacteria</taxon>
        <taxon>Pseudomonadati</taxon>
        <taxon>Pseudomonadota</taxon>
        <taxon>Alphaproteobacteria</taxon>
        <taxon>Hyphomicrobiales</taxon>
        <taxon>Phyllobacteriaceae</taxon>
        <taxon>Mesorhizobium</taxon>
    </lineage>
</organism>
<dbReference type="Proteomes" id="UP000182888">
    <property type="component" value="Unassembled WGS sequence"/>
</dbReference>